<keyword evidence="1" id="KW-0732">Signal</keyword>
<feature type="chain" id="PRO_5045042882" evidence="1">
    <location>
        <begin position="22"/>
        <end position="356"/>
    </location>
</feature>
<gene>
    <name evidence="2" type="ORF">GCM10007898_19680</name>
</gene>
<proteinExistence type="predicted"/>
<keyword evidence="3" id="KW-1185">Reference proteome</keyword>
<feature type="signal peptide" evidence="1">
    <location>
        <begin position="1"/>
        <end position="21"/>
    </location>
</feature>
<evidence type="ECO:0000256" key="1">
    <source>
        <dbReference type="SAM" id="SignalP"/>
    </source>
</evidence>
<organism evidence="2 3">
    <name type="scientific">Dyella flagellata</name>
    <dbReference type="NCBI Taxonomy" id="1867833"/>
    <lineage>
        <taxon>Bacteria</taxon>
        <taxon>Pseudomonadati</taxon>
        <taxon>Pseudomonadota</taxon>
        <taxon>Gammaproteobacteria</taxon>
        <taxon>Lysobacterales</taxon>
        <taxon>Rhodanobacteraceae</taxon>
        <taxon>Dyella</taxon>
    </lineage>
</organism>
<dbReference type="RefSeq" id="WP_284331840.1">
    <property type="nucleotide sequence ID" value="NZ_BSOA01000015.1"/>
</dbReference>
<dbReference type="PROSITE" id="PS51257">
    <property type="entry name" value="PROKAR_LIPOPROTEIN"/>
    <property type="match status" value="1"/>
</dbReference>
<dbReference type="Proteomes" id="UP001156627">
    <property type="component" value="Unassembled WGS sequence"/>
</dbReference>
<protein>
    <submittedName>
        <fullName evidence="2">Uncharacterized protein</fullName>
    </submittedName>
</protein>
<accession>A0ABQ5XD84</accession>
<name>A0ABQ5XD84_9GAMM</name>
<comment type="caution">
    <text evidence="2">The sequence shown here is derived from an EMBL/GenBank/DDBJ whole genome shotgun (WGS) entry which is preliminary data.</text>
</comment>
<dbReference type="EMBL" id="BSOA01000015">
    <property type="protein sequence ID" value="GLQ88399.1"/>
    <property type="molecule type" value="Genomic_DNA"/>
</dbReference>
<evidence type="ECO:0000313" key="3">
    <source>
        <dbReference type="Proteomes" id="UP001156627"/>
    </source>
</evidence>
<sequence>MNRFRLALFALALLACPLASGNVHNPFSKPVLIVTKGSSGDANGAMVLQNSWQATRPDLLNLSRHRAQGMDMSQYRCVVVVGQAAMHDIAGSTAMTAMLSGRTVGLYEHVIDESGLKLMRALHGHGTLNLFFTDSQLSLLRLKNPSGHAFVQQEAGRIWPAPLVVQTVSTQPAAANDRPNTRLTAADHVVWLGGNYTDSSGQPRVLSTAEIVTALGHLHASITPGSTVAIMLKPRLFDAAMDDTEKITRLIAMRTVFESSHVVYYGSDSLIAELASTGIPIRAAPSYATLMHLSWSKHTKHYASADQFNLFADFNRRLQPFLLDPTDADQALYALDYMHGGGTGLTEAIRRHGCDG</sequence>
<evidence type="ECO:0000313" key="2">
    <source>
        <dbReference type="EMBL" id="GLQ88399.1"/>
    </source>
</evidence>
<reference evidence="3" key="1">
    <citation type="journal article" date="2019" name="Int. J. Syst. Evol. Microbiol.">
        <title>The Global Catalogue of Microorganisms (GCM) 10K type strain sequencing project: providing services to taxonomists for standard genome sequencing and annotation.</title>
        <authorList>
            <consortium name="The Broad Institute Genomics Platform"/>
            <consortium name="The Broad Institute Genome Sequencing Center for Infectious Disease"/>
            <person name="Wu L."/>
            <person name="Ma J."/>
        </authorList>
    </citation>
    <scope>NUCLEOTIDE SEQUENCE [LARGE SCALE GENOMIC DNA]</scope>
    <source>
        <strain evidence="3">NBRC 111981</strain>
    </source>
</reference>